<gene>
    <name evidence="1" type="ORF">AMECASPLE_013547</name>
</gene>
<protein>
    <submittedName>
        <fullName evidence="1">Uncharacterized protein</fullName>
    </submittedName>
</protein>
<proteinExistence type="predicted"/>
<keyword evidence="2" id="KW-1185">Reference proteome</keyword>
<reference evidence="1 2" key="1">
    <citation type="submission" date="2021-06" db="EMBL/GenBank/DDBJ databases">
        <authorList>
            <person name="Palmer J.M."/>
        </authorList>
    </citation>
    <scope>NUCLEOTIDE SEQUENCE [LARGE SCALE GENOMIC DNA]</scope>
    <source>
        <strain evidence="1 2">AS_MEX2019</strain>
        <tissue evidence="1">Muscle</tissue>
    </source>
</reference>
<accession>A0ABV0ZA87</accession>
<evidence type="ECO:0000313" key="2">
    <source>
        <dbReference type="Proteomes" id="UP001469553"/>
    </source>
</evidence>
<organism evidence="1 2">
    <name type="scientific">Ameca splendens</name>
    <dbReference type="NCBI Taxonomy" id="208324"/>
    <lineage>
        <taxon>Eukaryota</taxon>
        <taxon>Metazoa</taxon>
        <taxon>Chordata</taxon>
        <taxon>Craniata</taxon>
        <taxon>Vertebrata</taxon>
        <taxon>Euteleostomi</taxon>
        <taxon>Actinopterygii</taxon>
        <taxon>Neopterygii</taxon>
        <taxon>Teleostei</taxon>
        <taxon>Neoteleostei</taxon>
        <taxon>Acanthomorphata</taxon>
        <taxon>Ovalentaria</taxon>
        <taxon>Atherinomorphae</taxon>
        <taxon>Cyprinodontiformes</taxon>
        <taxon>Goodeidae</taxon>
        <taxon>Ameca</taxon>
    </lineage>
</organism>
<name>A0ABV0ZA87_9TELE</name>
<sequence length="123" mass="13857">MCQPERNELTSMFLIAALRPRCIPGKGPHTSASFNSDTDGLEGRKPINNSLAHVFLIIHPYPQVIIRIIKAKHDCFCLTHTHTHTHTHTPTHTHTHTHRALIKSSETKRKGYNWKEGGVKGVP</sequence>
<comment type="caution">
    <text evidence="1">The sequence shown here is derived from an EMBL/GenBank/DDBJ whole genome shotgun (WGS) entry which is preliminary data.</text>
</comment>
<evidence type="ECO:0000313" key="1">
    <source>
        <dbReference type="EMBL" id="MEQ2303132.1"/>
    </source>
</evidence>
<dbReference type="EMBL" id="JAHRIP010057317">
    <property type="protein sequence ID" value="MEQ2303132.1"/>
    <property type="molecule type" value="Genomic_DNA"/>
</dbReference>
<dbReference type="Proteomes" id="UP001469553">
    <property type="component" value="Unassembled WGS sequence"/>
</dbReference>